<evidence type="ECO:0000256" key="1">
    <source>
        <dbReference type="SAM" id="Phobius"/>
    </source>
</evidence>
<feature type="transmembrane region" description="Helical" evidence="1">
    <location>
        <begin position="119"/>
        <end position="139"/>
    </location>
</feature>
<dbReference type="Proteomes" id="UP001596410">
    <property type="component" value="Unassembled WGS sequence"/>
</dbReference>
<protein>
    <submittedName>
        <fullName evidence="2">Uncharacterized protein</fullName>
    </submittedName>
</protein>
<keyword evidence="1" id="KW-0472">Membrane</keyword>
<gene>
    <name evidence="2" type="ORF">ACFQIC_12255</name>
</gene>
<proteinExistence type="predicted"/>
<dbReference type="EMBL" id="JBHSZV010000031">
    <property type="protein sequence ID" value="MFC7062629.1"/>
    <property type="molecule type" value="Genomic_DNA"/>
</dbReference>
<organism evidence="2 3">
    <name type="scientific">Halobacillus seohaensis</name>
    <dbReference type="NCBI Taxonomy" id="447421"/>
    <lineage>
        <taxon>Bacteria</taxon>
        <taxon>Bacillati</taxon>
        <taxon>Bacillota</taxon>
        <taxon>Bacilli</taxon>
        <taxon>Bacillales</taxon>
        <taxon>Bacillaceae</taxon>
        <taxon>Halobacillus</taxon>
    </lineage>
</organism>
<sequence>MSLLVDITISLMLIISLIYIVNYLVIVNNLQKCIDYISGKKANFVVRLYYIIRDFWCYYADNEKNDRKLYLSERLAQTYLKIKILISRLESFPFSLLGCITIVFLFFLLYWFIPLNSIIFYDLWVETFKIIGIKGYVGGNEATIYEIMKSVIKAMSIAFSVLLTLYIFTYRERKTFSVSLNNAMNSNNFSFLIILVTVIYGNLLLVLVKSNQLFNSVLSINRFITLLLLLLISSYVLVKVIKDMILGIDYNYTINKSIKDMDDLSYISHLAPNGKQKDYIDDYVIRHIEGFNQVISYCIDNDLYDYSKLLNEWEKILVAYKTGPPKAEEVMNANRFYLSNNVSGDKVYKTFMNIHLSIILYLAEHNRYAEAITCVEQLNDLLSPAKGFNELKNVYLSSLHRLFTITQEEHPIVSTSVLDQLSKYSSHEILTDKFISLDIFTAIMTRCVEKGDVNQLSIYAYSILDAREIKNKDQVIKTKTQIDDKMLQYLRRKMTNQTFNKAYIYSIFQVCLKSLEIGNYPAVGFLMKFLITNFHRTNELKETFTKLYENRGEVNPYIQLKDKDNDYFNRFIFKTSADEYCIRKLGILLFGQQIYSDYYNLPKKTTNIKKSIDHYVDIRALFSGCDYYKYTFSKIESAKNDFGLLFLKESDFLKTLNKLNTRLIKSNDIKYFEQLFNFYIKKSIKSS</sequence>
<feature type="transmembrane region" description="Helical" evidence="1">
    <location>
        <begin position="6"/>
        <end position="26"/>
    </location>
</feature>
<accession>A0ABW2EQE0</accession>
<keyword evidence="1" id="KW-1133">Transmembrane helix</keyword>
<feature type="transmembrane region" description="Helical" evidence="1">
    <location>
        <begin position="151"/>
        <end position="169"/>
    </location>
</feature>
<dbReference type="RefSeq" id="WP_204707084.1">
    <property type="nucleotide sequence ID" value="NZ_JBHSZV010000031.1"/>
</dbReference>
<feature type="transmembrane region" description="Helical" evidence="1">
    <location>
        <begin position="189"/>
        <end position="208"/>
    </location>
</feature>
<name>A0ABW2EQE0_9BACI</name>
<feature type="transmembrane region" description="Helical" evidence="1">
    <location>
        <begin position="220"/>
        <end position="238"/>
    </location>
</feature>
<evidence type="ECO:0000313" key="3">
    <source>
        <dbReference type="Proteomes" id="UP001596410"/>
    </source>
</evidence>
<keyword evidence="3" id="KW-1185">Reference proteome</keyword>
<comment type="caution">
    <text evidence="2">The sequence shown here is derived from an EMBL/GenBank/DDBJ whole genome shotgun (WGS) entry which is preliminary data.</text>
</comment>
<evidence type="ECO:0000313" key="2">
    <source>
        <dbReference type="EMBL" id="MFC7062629.1"/>
    </source>
</evidence>
<feature type="transmembrane region" description="Helical" evidence="1">
    <location>
        <begin position="91"/>
        <end position="113"/>
    </location>
</feature>
<keyword evidence="1" id="KW-0812">Transmembrane</keyword>
<reference evidence="3" key="1">
    <citation type="journal article" date="2019" name="Int. J. Syst. Evol. Microbiol.">
        <title>The Global Catalogue of Microorganisms (GCM) 10K type strain sequencing project: providing services to taxonomists for standard genome sequencing and annotation.</title>
        <authorList>
            <consortium name="The Broad Institute Genomics Platform"/>
            <consortium name="The Broad Institute Genome Sequencing Center for Infectious Disease"/>
            <person name="Wu L."/>
            <person name="Ma J."/>
        </authorList>
    </citation>
    <scope>NUCLEOTIDE SEQUENCE [LARGE SCALE GENOMIC DNA]</scope>
    <source>
        <strain evidence="3">CGMCC 4.1621</strain>
    </source>
</reference>